<dbReference type="RefSeq" id="WP_062686300.1">
    <property type="nucleotide sequence ID" value="NZ_KQ758628.1"/>
</dbReference>
<evidence type="ECO:0000256" key="2">
    <source>
        <dbReference type="HAMAP-Rule" id="MF_01875"/>
    </source>
</evidence>
<evidence type="ECO:0000313" key="5">
    <source>
        <dbReference type="EMBL" id="KSU89401.1"/>
    </source>
</evidence>
<dbReference type="GO" id="GO:0006303">
    <property type="term" value="P:double-strand break repair via nonhomologous end joining"/>
    <property type="evidence" value="ECO:0007669"/>
    <property type="project" value="UniProtKB-UniRule"/>
</dbReference>
<feature type="compositionally biased region" description="Basic residues" evidence="3">
    <location>
        <begin position="258"/>
        <end position="271"/>
    </location>
</feature>
<dbReference type="InterPro" id="IPR006164">
    <property type="entry name" value="DNA_bd_Ku70/Ku80"/>
</dbReference>
<dbReference type="InterPro" id="IPR009187">
    <property type="entry name" value="Prok_Ku"/>
</dbReference>
<proteinExistence type="inferred from homology"/>
<dbReference type="PANTHER" id="PTHR41251">
    <property type="entry name" value="NON-HOMOLOGOUS END JOINING PROTEIN KU"/>
    <property type="match status" value="1"/>
</dbReference>
<dbReference type="PIRSF" id="PIRSF006493">
    <property type="entry name" value="Prok_Ku"/>
    <property type="match status" value="1"/>
</dbReference>
<keyword evidence="2" id="KW-0233">DNA recombination</keyword>
<organism evidence="5 6">
    <name type="scientific">Priestia veravalensis</name>
    <dbReference type="NCBI Taxonomy" id="1414648"/>
    <lineage>
        <taxon>Bacteria</taxon>
        <taxon>Bacillati</taxon>
        <taxon>Bacillota</taxon>
        <taxon>Bacilli</taxon>
        <taxon>Bacillales</taxon>
        <taxon>Bacillaceae</taxon>
        <taxon>Priestia</taxon>
    </lineage>
</organism>
<sequence>MLHTAWKGQLSFGLIEFPIKLHGAVEDKDIKLRTLHSVCCKPIHHVKRCEHCERDVASDELIKGYETSEGHFVTLSEHELDELKKRFSQSKTIDILHFVELEEIDSIYFDKSYYISANEFGGYEYSVLLEGLALSGKVGIAKVFLYSKQQLAIIRSYGDCLLLQTLHFHEELRHVQDVPHVDALPSLSTKDREAAMEIINKLSAPFEPKMHHNDYRDMLHELIQSKDAMASFSQQQSEQDVTKLMQMLKLSIDQSNLKPRKPRKKAIQKKA</sequence>
<keyword evidence="1 2" id="KW-0238">DNA-binding</keyword>
<evidence type="ECO:0000259" key="4">
    <source>
        <dbReference type="SMART" id="SM00559"/>
    </source>
</evidence>
<dbReference type="Pfam" id="PF02735">
    <property type="entry name" value="Ku"/>
    <property type="match status" value="1"/>
</dbReference>
<reference evidence="5 6" key="1">
    <citation type="submission" date="2015-11" db="EMBL/GenBank/DDBJ databases">
        <title>Bacillus caseinolyticus sp nov.</title>
        <authorList>
            <person name="Dastager S.G."/>
            <person name="Mawlankar R."/>
        </authorList>
    </citation>
    <scope>NUCLEOTIDE SEQUENCE [LARGE SCALE GENOMIC DNA]</scope>
    <source>
        <strain evidence="5 6">SGD-V-76</strain>
    </source>
</reference>
<dbReference type="Proteomes" id="UP000053681">
    <property type="component" value="Unassembled WGS sequence"/>
</dbReference>
<keyword evidence="2" id="KW-0234">DNA repair</keyword>
<dbReference type="SUPFAM" id="SSF100939">
    <property type="entry name" value="SPOC domain-like"/>
    <property type="match status" value="1"/>
</dbReference>
<keyword evidence="6" id="KW-1185">Reference proteome</keyword>
<dbReference type="NCBIfam" id="TIGR02772">
    <property type="entry name" value="Ku_bact"/>
    <property type="match status" value="1"/>
</dbReference>
<comment type="caution">
    <text evidence="5">The sequence shown here is derived from an EMBL/GenBank/DDBJ whole genome shotgun (WGS) entry which is preliminary data.</text>
</comment>
<dbReference type="EMBL" id="LNQP01000005">
    <property type="protein sequence ID" value="KSU89401.1"/>
    <property type="molecule type" value="Genomic_DNA"/>
</dbReference>
<feature type="region of interest" description="Disordered" evidence="3">
    <location>
        <begin position="252"/>
        <end position="271"/>
    </location>
</feature>
<dbReference type="GO" id="GO:0003690">
    <property type="term" value="F:double-stranded DNA binding"/>
    <property type="evidence" value="ECO:0007669"/>
    <property type="project" value="UniProtKB-UniRule"/>
</dbReference>
<evidence type="ECO:0000313" key="6">
    <source>
        <dbReference type="Proteomes" id="UP000053681"/>
    </source>
</evidence>
<dbReference type="SMART" id="SM00559">
    <property type="entry name" value="Ku78"/>
    <property type="match status" value="1"/>
</dbReference>
<dbReference type="HAMAP" id="MF_01875">
    <property type="entry name" value="Prokaryotic_Ku"/>
    <property type="match status" value="1"/>
</dbReference>
<accession>A0A0V8JQM8</accession>
<gene>
    <name evidence="2" type="primary">ku</name>
    <name evidence="5" type="ORF">AS180_02290</name>
</gene>
<dbReference type="InterPro" id="IPR016194">
    <property type="entry name" value="SPOC-like_C_dom_sf"/>
</dbReference>
<comment type="function">
    <text evidence="2">With LigD forms a non-homologous end joining (NHEJ) DNA repair enzyme, which repairs dsDNA breaks with reduced fidelity. Binds linear dsDNA with 5'- and 3'- overhangs but not closed circular dsDNA nor ssDNA. Recruits and stimulates the ligase activity of LigD.</text>
</comment>
<dbReference type="Gene3D" id="2.40.290.10">
    <property type="match status" value="1"/>
</dbReference>
<comment type="subunit">
    <text evidence="2">Homodimer. Interacts with LigD.</text>
</comment>
<dbReference type="GO" id="GO:0006310">
    <property type="term" value="P:DNA recombination"/>
    <property type="evidence" value="ECO:0007669"/>
    <property type="project" value="UniProtKB-KW"/>
</dbReference>
<protein>
    <recommendedName>
        <fullName evidence="2">Non-homologous end joining protein Ku</fullName>
    </recommendedName>
</protein>
<keyword evidence="2" id="KW-0227">DNA damage</keyword>
<evidence type="ECO:0000256" key="1">
    <source>
        <dbReference type="ARBA" id="ARBA00023125"/>
    </source>
</evidence>
<dbReference type="AlphaFoldDB" id="A0A0V8JQM8"/>
<evidence type="ECO:0000256" key="3">
    <source>
        <dbReference type="SAM" id="MobiDB-lite"/>
    </source>
</evidence>
<comment type="similarity">
    <text evidence="2">Belongs to the prokaryotic Ku family.</text>
</comment>
<name>A0A0V8JQM8_9BACI</name>
<dbReference type="PANTHER" id="PTHR41251:SF1">
    <property type="entry name" value="NON-HOMOLOGOUS END JOINING PROTEIN KU"/>
    <property type="match status" value="1"/>
</dbReference>
<feature type="domain" description="Ku" evidence="4">
    <location>
        <begin position="53"/>
        <end position="183"/>
    </location>
</feature>